<dbReference type="PROSITE" id="PS50887">
    <property type="entry name" value="GGDEF"/>
    <property type="match status" value="1"/>
</dbReference>
<dbReference type="PROSITE" id="PS50113">
    <property type="entry name" value="PAC"/>
    <property type="match status" value="1"/>
</dbReference>
<dbReference type="GO" id="GO:0052621">
    <property type="term" value="F:diguanylate cyclase activity"/>
    <property type="evidence" value="ECO:0007669"/>
    <property type="project" value="UniProtKB-EC"/>
</dbReference>
<dbReference type="InterPro" id="IPR043128">
    <property type="entry name" value="Rev_trsase/Diguanyl_cyclase"/>
</dbReference>
<keyword evidence="5" id="KW-0808">Transferase</keyword>
<reference evidence="15 16" key="1">
    <citation type="submission" date="2006-03" db="EMBL/GenBank/DDBJ databases">
        <authorList>
            <person name="Bartlett D.H."/>
            <person name="Valle G."/>
            <person name="Lauro F.M."/>
            <person name="Vezzi A."/>
            <person name="Simonato F."/>
            <person name="Eloe E."/>
            <person name="Vitulo N."/>
            <person name="Stratton T.K."/>
            <person name="D'angelo M."/>
            <person name="Ferriera S."/>
            <person name="Johnson J."/>
            <person name="Kravitz S."/>
            <person name="Beeson K."/>
            <person name="Sutton G."/>
            <person name="Rogers Y."/>
            <person name="Friedman R."/>
            <person name="Frazier M."/>
            <person name="Venter J.C."/>
        </authorList>
    </citation>
    <scope>NUCLEOTIDE SEQUENCE [LARGE SCALE GENOMIC DNA]</scope>
    <source>
        <strain evidence="15 16">3TCK</strain>
    </source>
</reference>
<evidence type="ECO:0000256" key="7">
    <source>
        <dbReference type="ARBA" id="ARBA00022777"/>
    </source>
</evidence>
<evidence type="ECO:0000256" key="3">
    <source>
        <dbReference type="ARBA" id="ARBA00012528"/>
    </source>
</evidence>
<dbReference type="InterPro" id="IPR029787">
    <property type="entry name" value="Nucleotide_cyclase"/>
</dbReference>
<evidence type="ECO:0000256" key="11">
    <source>
        <dbReference type="SAM" id="Phobius"/>
    </source>
</evidence>
<evidence type="ECO:0000313" key="15">
    <source>
        <dbReference type="EMBL" id="EAS43063.1"/>
    </source>
</evidence>
<dbReference type="FunFam" id="3.30.70.270:FF:000001">
    <property type="entry name" value="Diguanylate cyclase domain protein"/>
    <property type="match status" value="1"/>
</dbReference>
<dbReference type="InterPro" id="IPR000014">
    <property type="entry name" value="PAS"/>
</dbReference>
<keyword evidence="4" id="KW-0597">Phosphoprotein</keyword>
<evidence type="ECO:0000256" key="5">
    <source>
        <dbReference type="ARBA" id="ARBA00022679"/>
    </source>
</evidence>
<evidence type="ECO:0000313" key="16">
    <source>
        <dbReference type="Proteomes" id="UP000003789"/>
    </source>
</evidence>
<sequence>MFNLKHPYRLTLTLYFLGFGVIVALVTSFINYKISFVDLDEALHEISKSEVSFKRDYLSGYIKNSEILLSSIVKSDLTKEFVLSNDVNDKINATNLFYALALSDKDVMQLRYIDSTGKEVIRIERDSSTDELDIISDDNLQDKKERYYFKEAATLKENQYWYSNVDLNVEHGRIERPLKPTFRVATPLIINDQFHGVVVVNLLFGETINFLSFSENFNIYLANSDGDIVHHPDNSQSWSEYFPSLKDLNGIFPNSASNILTSKTFYGPGVYSYSLGDLFGNKDNLKIIFTPKSGVMKKMQNKNVLSASLIALTVLAVSFPLSWFASIIPSRLQSKLSEAYDKIKKNAAVIDKHVMILSTDRDGVIKQVNMCFSETTGYATDEVIGKKQRDLRHRDTSLEAYDEIHELILTGKVWEGELKETDKEGNDLWVHKFITPDINANGMIDGFTTIVQNITDKKNIELLSITDSLTGLYNRYKLESVLSSESSRCERYQSDFSVIIFDIDFFKKINDTYGHLVGDDVLIHLAQLLKENTRITDVASRWGGEEFLIVACNTNLHEAFIFAEKLRIVIENYNFPSIGKMTISCGVAQYINKETISELVSRADLALYQAKKMGKNKVIKAK</sequence>
<keyword evidence="8" id="KW-0067">ATP-binding</keyword>
<dbReference type="Pfam" id="PF21623">
    <property type="entry name" value="HK_sensor_dom_bact"/>
    <property type="match status" value="1"/>
</dbReference>
<feature type="transmembrane region" description="Helical" evidence="11">
    <location>
        <begin position="304"/>
        <end position="325"/>
    </location>
</feature>
<dbReference type="CDD" id="cd00130">
    <property type="entry name" value="PAS"/>
    <property type="match status" value="1"/>
</dbReference>
<evidence type="ECO:0000256" key="1">
    <source>
        <dbReference type="ARBA" id="ARBA00001946"/>
    </source>
</evidence>
<dbReference type="GO" id="GO:0000160">
    <property type="term" value="P:phosphorelay signal transduction system"/>
    <property type="evidence" value="ECO:0007669"/>
    <property type="project" value="UniProtKB-KW"/>
</dbReference>
<evidence type="ECO:0000256" key="10">
    <source>
        <dbReference type="ARBA" id="ARBA00034247"/>
    </source>
</evidence>
<dbReference type="GO" id="GO:0005886">
    <property type="term" value="C:plasma membrane"/>
    <property type="evidence" value="ECO:0007669"/>
    <property type="project" value="UniProtKB-SubCell"/>
</dbReference>
<dbReference type="InterPro" id="IPR035965">
    <property type="entry name" value="PAS-like_dom_sf"/>
</dbReference>
<keyword evidence="7" id="KW-0418">Kinase</keyword>
<dbReference type="SMART" id="SM00267">
    <property type="entry name" value="GGDEF"/>
    <property type="match status" value="1"/>
</dbReference>
<gene>
    <name evidence="15" type="ORF">P3TCK_11474</name>
</gene>
<dbReference type="Gene3D" id="3.30.450.20">
    <property type="entry name" value="PAS domain"/>
    <property type="match status" value="2"/>
</dbReference>
<evidence type="ECO:0000256" key="6">
    <source>
        <dbReference type="ARBA" id="ARBA00022741"/>
    </source>
</evidence>
<dbReference type="Pfam" id="PF13426">
    <property type="entry name" value="PAS_9"/>
    <property type="match status" value="1"/>
</dbReference>
<dbReference type="GO" id="GO:0016301">
    <property type="term" value="F:kinase activity"/>
    <property type="evidence" value="ECO:0007669"/>
    <property type="project" value="UniProtKB-KW"/>
</dbReference>
<evidence type="ECO:0000256" key="4">
    <source>
        <dbReference type="ARBA" id="ARBA00022553"/>
    </source>
</evidence>
<comment type="subcellular location">
    <subcellularLocation>
        <location evidence="2">Cell inner membrane</location>
    </subcellularLocation>
</comment>
<evidence type="ECO:0000259" key="14">
    <source>
        <dbReference type="PROSITE" id="PS50887"/>
    </source>
</evidence>
<protein>
    <recommendedName>
        <fullName evidence="3">diguanylate cyclase</fullName>
        <ecNumber evidence="3">2.7.7.65</ecNumber>
    </recommendedName>
</protein>
<dbReference type="Proteomes" id="UP000003789">
    <property type="component" value="Unassembled WGS sequence"/>
</dbReference>
<dbReference type="SUPFAM" id="SSF55073">
    <property type="entry name" value="Nucleotide cyclase"/>
    <property type="match status" value="1"/>
</dbReference>
<keyword evidence="11" id="KW-0812">Transmembrane</keyword>
<evidence type="ECO:0000256" key="2">
    <source>
        <dbReference type="ARBA" id="ARBA00004533"/>
    </source>
</evidence>
<dbReference type="GO" id="GO:0005524">
    <property type="term" value="F:ATP binding"/>
    <property type="evidence" value="ECO:0007669"/>
    <property type="project" value="UniProtKB-KW"/>
</dbReference>
<dbReference type="PROSITE" id="PS50112">
    <property type="entry name" value="PAS"/>
    <property type="match status" value="1"/>
</dbReference>
<dbReference type="GO" id="GO:0043709">
    <property type="term" value="P:cell adhesion involved in single-species biofilm formation"/>
    <property type="evidence" value="ECO:0007669"/>
    <property type="project" value="TreeGrafter"/>
</dbReference>
<comment type="cofactor">
    <cofactor evidence="1">
        <name>Mg(2+)</name>
        <dbReference type="ChEBI" id="CHEBI:18420"/>
    </cofactor>
</comment>
<keyword evidence="9" id="KW-0902">Two-component regulatory system</keyword>
<evidence type="ECO:0000259" key="12">
    <source>
        <dbReference type="PROSITE" id="PS50112"/>
    </source>
</evidence>
<organism evidence="15 16">
    <name type="scientific">Photobacterium profundum 3TCK</name>
    <dbReference type="NCBI Taxonomy" id="314280"/>
    <lineage>
        <taxon>Bacteria</taxon>
        <taxon>Pseudomonadati</taxon>
        <taxon>Pseudomonadota</taxon>
        <taxon>Gammaproteobacteria</taxon>
        <taxon>Vibrionales</taxon>
        <taxon>Vibrionaceae</taxon>
        <taxon>Photobacterium</taxon>
    </lineage>
</organism>
<dbReference type="InterPro" id="IPR048760">
    <property type="entry name" value="VP0354-like_sensor_dom"/>
</dbReference>
<keyword evidence="11" id="KW-0472">Membrane</keyword>
<dbReference type="HOGENOM" id="CLU_000445_11_22_6"/>
<dbReference type="Pfam" id="PF00990">
    <property type="entry name" value="GGDEF"/>
    <property type="match status" value="1"/>
</dbReference>
<dbReference type="Gene3D" id="3.30.70.270">
    <property type="match status" value="1"/>
</dbReference>
<evidence type="ECO:0000256" key="8">
    <source>
        <dbReference type="ARBA" id="ARBA00022840"/>
    </source>
</evidence>
<dbReference type="SUPFAM" id="SSF55785">
    <property type="entry name" value="PYP-like sensor domain (PAS domain)"/>
    <property type="match status" value="1"/>
</dbReference>
<accession>Q1Z3E3</accession>
<feature type="domain" description="GGDEF" evidence="14">
    <location>
        <begin position="494"/>
        <end position="622"/>
    </location>
</feature>
<comment type="catalytic activity">
    <reaction evidence="10">
        <text>2 GTP = 3',3'-c-di-GMP + 2 diphosphate</text>
        <dbReference type="Rhea" id="RHEA:24898"/>
        <dbReference type="ChEBI" id="CHEBI:33019"/>
        <dbReference type="ChEBI" id="CHEBI:37565"/>
        <dbReference type="ChEBI" id="CHEBI:58805"/>
        <dbReference type="EC" id="2.7.7.65"/>
    </reaction>
</comment>
<evidence type="ECO:0000256" key="9">
    <source>
        <dbReference type="ARBA" id="ARBA00023012"/>
    </source>
</evidence>
<dbReference type="GO" id="GO:1902201">
    <property type="term" value="P:negative regulation of bacterial-type flagellum-dependent cell motility"/>
    <property type="evidence" value="ECO:0007669"/>
    <property type="project" value="TreeGrafter"/>
</dbReference>
<dbReference type="RefSeq" id="WP_006230317.1">
    <property type="nucleotide sequence ID" value="NZ_CH724134.1"/>
</dbReference>
<dbReference type="InterPro" id="IPR029151">
    <property type="entry name" value="Sensor-like_sf"/>
</dbReference>
<feature type="domain" description="PAC" evidence="13">
    <location>
        <begin position="414"/>
        <end position="466"/>
    </location>
</feature>
<dbReference type="EC" id="2.7.7.65" evidence="3"/>
<evidence type="ECO:0000259" key="13">
    <source>
        <dbReference type="PROSITE" id="PS50113"/>
    </source>
</evidence>
<dbReference type="SUPFAM" id="SSF103190">
    <property type="entry name" value="Sensory domain-like"/>
    <property type="match status" value="1"/>
</dbReference>
<comment type="caution">
    <text evidence="15">The sequence shown here is derived from an EMBL/GenBank/DDBJ whole genome shotgun (WGS) entry which is preliminary data.</text>
</comment>
<name>Q1Z3E3_9GAMM</name>
<dbReference type="NCBIfam" id="TIGR00229">
    <property type="entry name" value="sensory_box"/>
    <property type="match status" value="1"/>
</dbReference>
<dbReference type="PANTHER" id="PTHR45138">
    <property type="entry name" value="REGULATORY COMPONENTS OF SENSORY TRANSDUCTION SYSTEM"/>
    <property type="match status" value="1"/>
</dbReference>
<dbReference type="AlphaFoldDB" id="Q1Z3E3"/>
<dbReference type="InterPro" id="IPR000160">
    <property type="entry name" value="GGDEF_dom"/>
</dbReference>
<feature type="domain" description="PAS" evidence="12">
    <location>
        <begin position="356"/>
        <end position="411"/>
    </location>
</feature>
<dbReference type="InterPro" id="IPR050469">
    <property type="entry name" value="Diguanylate_Cyclase"/>
</dbReference>
<dbReference type="InterPro" id="IPR000700">
    <property type="entry name" value="PAS-assoc_C"/>
</dbReference>
<keyword evidence="11" id="KW-1133">Transmembrane helix</keyword>
<proteinExistence type="predicted"/>
<dbReference type="PANTHER" id="PTHR45138:SF9">
    <property type="entry name" value="DIGUANYLATE CYCLASE DGCM-RELATED"/>
    <property type="match status" value="1"/>
</dbReference>
<feature type="transmembrane region" description="Helical" evidence="11">
    <location>
        <begin position="12"/>
        <end position="32"/>
    </location>
</feature>
<dbReference type="NCBIfam" id="TIGR00254">
    <property type="entry name" value="GGDEF"/>
    <property type="match status" value="1"/>
</dbReference>
<dbReference type="CDD" id="cd01949">
    <property type="entry name" value="GGDEF"/>
    <property type="match status" value="1"/>
</dbReference>
<dbReference type="EMBL" id="AAPH01000014">
    <property type="protein sequence ID" value="EAS43063.1"/>
    <property type="molecule type" value="Genomic_DNA"/>
</dbReference>
<keyword evidence="6" id="KW-0547">Nucleotide-binding</keyword>